<gene>
    <name evidence="1" type="ORF">CJD36_013735</name>
</gene>
<keyword evidence="2" id="KW-1185">Reference proteome</keyword>
<sequence>MSREHRYLKDTSTATLMKALYNHTIGKGDSTAGIMYRADVDEEHWMGPEDSAAMRILNKITYKRQGIINCVLVLAGQSGSMWDHYYSMYNYVFLRLTPKGWLVTHRQLDQNQDLDTDEFFFLKDSSLIYRQTTNYVIEGILTINTGYALIGRDTLTPICVEETVSSNTASGCKDKKQGCDCYDREMDIIIDHQKGCPWFTITENMEKWVFSKKTCEEIGTIKTIDTKACMNNNCVLLRTENCRTHKVKVLLQNNPKIILAALKKAGKSQK</sequence>
<reference evidence="1 2" key="1">
    <citation type="submission" date="2018-01" db="EMBL/GenBank/DDBJ databases">
        <title>A novel member of the phylum Bacteroidetes isolated from glacier ice.</title>
        <authorList>
            <person name="Liu Q."/>
            <person name="Xin Y.-H."/>
        </authorList>
    </citation>
    <scope>NUCLEOTIDE SEQUENCE [LARGE SCALE GENOMIC DNA]</scope>
    <source>
        <strain evidence="1 2">RB1R16</strain>
    </source>
</reference>
<evidence type="ECO:0000313" key="2">
    <source>
        <dbReference type="Proteomes" id="UP000239872"/>
    </source>
</evidence>
<dbReference type="Proteomes" id="UP000239872">
    <property type="component" value="Unassembled WGS sequence"/>
</dbReference>
<accession>A0A2S7SWQ6</accession>
<dbReference type="AlphaFoldDB" id="A0A2S7SWQ6"/>
<organism evidence="1 2">
    <name type="scientific">Flavipsychrobacter stenotrophus</name>
    <dbReference type="NCBI Taxonomy" id="2077091"/>
    <lineage>
        <taxon>Bacteria</taxon>
        <taxon>Pseudomonadati</taxon>
        <taxon>Bacteroidota</taxon>
        <taxon>Chitinophagia</taxon>
        <taxon>Chitinophagales</taxon>
        <taxon>Chitinophagaceae</taxon>
        <taxon>Flavipsychrobacter</taxon>
    </lineage>
</organism>
<name>A0A2S7SWQ6_9BACT</name>
<proteinExistence type="predicted"/>
<protein>
    <submittedName>
        <fullName evidence="1">Uncharacterized protein</fullName>
    </submittedName>
</protein>
<evidence type="ECO:0000313" key="1">
    <source>
        <dbReference type="EMBL" id="PQJ11025.1"/>
    </source>
</evidence>
<dbReference type="EMBL" id="PPSL01000003">
    <property type="protein sequence ID" value="PQJ11025.1"/>
    <property type="molecule type" value="Genomic_DNA"/>
</dbReference>
<comment type="caution">
    <text evidence="1">The sequence shown here is derived from an EMBL/GenBank/DDBJ whole genome shotgun (WGS) entry which is preliminary data.</text>
</comment>